<proteinExistence type="predicted"/>
<evidence type="ECO:0000256" key="1">
    <source>
        <dbReference type="SAM" id="MobiDB-lite"/>
    </source>
</evidence>
<protein>
    <submittedName>
        <fullName evidence="2">Uncharacterized protein</fullName>
    </submittedName>
</protein>
<keyword evidence="3" id="KW-1185">Reference proteome</keyword>
<feature type="compositionally biased region" description="Basic residues" evidence="1">
    <location>
        <begin position="248"/>
        <end position="261"/>
    </location>
</feature>
<feature type="compositionally biased region" description="Basic and acidic residues" evidence="1">
    <location>
        <begin position="262"/>
        <end position="273"/>
    </location>
</feature>
<accession>A0A484MCP4</accession>
<dbReference type="EMBL" id="OOIL02002998">
    <property type="protein sequence ID" value="VFQ85706.1"/>
    <property type="molecule type" value="Genomic_DNA"/>
</dbReference>
<organism evidence="2 3">
    <name type="scientific">Cuscuta campestris</name>
    <dbReference type="NCBI Taxonomy" id="132261"/>
    <lineage>
        <taxon>Eukaryota</taxon>
        <taxon>Viridiplantae</taxon>
        <taxon>Streptophyta</taxon>
        <taxon>Embryophyta</taxon>
        <taxon>Tracheophyta</taxon>
        <taxon>Spermatophyta</taxon>
        <taxon>Magnoliopsida</taxon>
        <taxon>eudicotyledons</taxon>
        <taxon>Gunneridae</taxon>
        <taxon>Pentapetalae</taxon>
        <taxon>asterids</taxon>
        <taxon>lamiids</taxon>
        <taxon>Solanales</taxon>
        <taxon>Convolvulaceae</taxon>
        <taxon>Cuscuteae</taxon>
        <taxon>Cuscuta</taxon>
        <taxon>Cuscuta subgen. Grammica</taxon>
        <taxon>Cuscuta sect. Cleistogrammica</taxon>
    </lineage>
</organism>
<gene>
    <name evidence="2" type="ORF">CCAM_LOCUS27482</name>
</gene>
<feature type="region of interest" description="Disordered" evidence="1">
    <location>
        <begin position="248"/>
        <end position="273"/>
    </location>
</feature>
<dbReference type="AlphaFoldDB" id="A0A484MCP4"/>
<name>A0A484MCP4_9ASTE</name>
<evidence type="ECO:0000313" key="3">
    <source>
        <dbReference type="Proteomes" id="UP000595140"/>
    </source>
</evidence>
<reference evidence="2 3" key="1">
    <citation type="submission" date="2018-04" db="EMBL/GenBank/DDBJ databases">
        <authorList>
            <person name="Vogel A."/>
        </authorList>
    </citation>
    <scope>NUCLEOTIDE SEQUENCE [LARGE SCALE GENOMIC DNA]</scope>
</reference>
<sequence length="382" mass="42071">MAYCFAFQPFDKTAAGRHSSYPATLASSLALPPLPNPFSFYFRSVPPFTIMIVSHSNLASLSSSSRQDSHSASGHDQGHGEWASYASLSQRSSKLFTSDKKGSTKDWKPFFVFVSTGPESPFTSSGLPYFRCIPCLQPNATLLSITQELCGQGAVEIKVVTKESLAALGFVFVQDKHHHQPDLLRDFPGGSVDIGPFSNFFLLHQGSQIYLFRYYLFHLFSVEQEGLEEEMEGDLLISHFIAGRKRKRDAARQSRSKRSSSHGKDSPRQEHVVIEVEDQDDVALSEGPPSPPAVTYEVATEGLSTRFSIPPPSPSLGDIQLETLATLPAQYRARISAGSDDDLNNMVLLKLSQTTLGMIELVGWRQDCQAAMDEAKKAAEDK</sequence>
<evidence type="ECO:0000313" key="2">
    <source>
        <dbReference type="EMBL" id="VFQ85706.1"/>
    </source>
</evidence>
<dbReference type="Proteomes" id="UP000595140">
    <property type="component" value="Unassembled WGS sequence"/>
</dbReference>